<dbReference type="GO" id="GO:0006364">
    <property type="term" value="P:rRNA processing"/>
    <property type="evidence" value="ECO:0007669"/>
    <property type="project" value="UniProtKB-KW"/>
</dbReference>
<protein>
    <recommendedName>
        <fullName evidence="6">RNA 2-O ribose methyltransferase substrate binding domain-containing protein</fullName>
    </recommendedName>
</protein>
<dbReference type="InterPro" id="IPR029026">
    <property type="entry name" value="tRNA_m1G_MTases_N"/>
</dbReference>
<dbReference type="InParanoid" id="H2RTU7"/>
<reference evidence="7" key="3">
    <citation type="submission" date="2025-09" db="UniProtKB">
        <authorList>
            <consortium name="Ensembl"/>
        </authorList>
    </citation>
    <scope>IDENTIFICATION</scope>
</reference>
<reference evidence="7 8" key="1">
    <citation type="journal article" date="2011" name="Genome Biol. Evol.">
        <title>Integration of the genetic map and genome assembly of fugu facilitates insights into distinct features of genome evolution in teleosts and mammals.</title>
        <authorList>
            <person name="Kai W."/>
            <person name="Kikuchi K."/>
            <person name="Tohari S."/>
            <person name="Chew A.K."/>
            <person name="Tay A."/>
            <person name="Fujiwara A."/>
            <person name="Hosoya S."/>
            <person name="Suetake H."/>
            <person name="Naruse K."/>
            <person name="Brenner S."/>
            <person name="Suzuki Y."/>
            <person name="Venkatesh B."/>
        </authorList>
    </citation>
    <scope>NUCLEOTIDE SEQUENCE [LARGE SCALE GENOMIC DNA]</scope>
</reference>
<gene>
    <name evidence="7" type="primary">mrm3a</name>
</gene>
<dbReference type="OMA" id="FLKFHKY"/>
<dbReference type="GeneID" id="101061575"/>
<evidence type="ECO:0000259" key="6">
    <source>
        <dbReference type="SMART" id="SM00967"/>
    </source>
</evidence>
<dbReference type="Gene3D" id="3.30.1330.30">
    <property type="match status" value="1"/>
</dbReference>
<dbReference type="STRING" id="31033.ENSTRUP00000003564"/>
<keyword evidence="3" id="KW-0489">Methyltransferase</keyword>
<dbReference type="PANTHER" id="PTHR43191:SF2">
    <property type="entry name" value="RRNA METHYLTRANSFERASE 3, MITOCHONDRIAL"/>
    <property type="match status" value="1"/>
</dbReference>
<dbReference type="SMART" id="SM00967">
    <property type="entry name" value="SpoU_sub_bind"/>
    <property type="match status" value="1"/>
</dbReference>
<dbReference type="InterPro" id="IPR029064">
    <property type="entry name" value="Ribosomal_eL30-like_sf"/>
</dbReference>
<dbReference type="InterPro" id="IPR053888">
    <property type="entry name" value="MRM3-like_sub_bind"/>
</dbReference>
<feature type="region of interest" description="Disordered" evidence="5">
    <location>
        <begin position="314"/>
        <end position="349"/>
    </location>
</feature>
<dbReference type="FunCoup" id="H2RTU7">
    <property type="interactions" value="64"/>
</dbReference>
<dbReference type="Ensembl" id="ENSTRUT00000003584.3">
    <property type="protein sequence ID" value="ENSTRUP00000003564.3"/>
    <property type="gene ID" value="ENSTRUG00000001557.3"/>
</dbReference>
<dbReference type="OrthoDB" id="270651at2759"/>
<evidence type="ECO:0000256" key="4">
    <source>
        <dbReference type="ARBA" id="ARBA00022679"/>
    </source>
</evidence>
<dbReference type="GO" id="GO:0005737">
    <property type="term" value="C:cytoplasm"/>
    <property type="evidence" value="ECO:0007669"/>
    <property type="project" value="UniProtKB-ARBA"/>
</dbReference>
<dbReference type="eggNOG" id="KOG2506">
    <property type="taxonomic scope" value="Eukaryota"/>
</dbReference>
<keyword evidence="2" id="KW-0698">rRNA processing</keyword>
<keyword evidence="8" id="KW-1185">Reference proteome</keyword>
<dbReference type="Pfam" id="PF22435">
    <property type="entry name" value="MRM3-like_sub_bind"/>
    <property type="match status" value="1"/>
</dbReference>
<dbReference type="Gene3D" id="3.40.1280.10">
    <property type="match status" value="1"/>
</dbReference>
<dbReference type="Proteomes" id="UP000005226">
    <property type="component" value="Chromosome 11"/>
</dbReference>
<dbReference type="InterPro" id="IPR013123">
    <property type="entry name" value="SpoU_subst-bd"/>
</dbReference>
<accession>H2RTU7</accession>
<feature type="region of interest" description="Disordered" evidence="5">
    <location>
        <begin position="59"/>
        <end position="100"/>
    </location>
</feature>
<evidence type="ECO:0000313" key="7">
    <source>
        <dbReference type="Ensembl" id="ENSTRUP00000003564.3"/>
    </source>
</evidence>
<evidence type="ECO:0000256" key="3">
    <source>
        <dbReference type="ARBA" id="ARBA00022603"/>
    </source>
</evidence>
<feature type="compositionally biased region" description="Polar residues" evidence="5">
    <location>
        <begin position="73"/>
        <end position="82"/>
    </location>
</feature>
<dbReference type="InterPro" id="IPR001537">
    <property type="entry name" value="SpoU_MeTrfase"/>
</dbReference>
<evidence type="ECO:0000256" key="1">
    <source>
        <dbReference type="ARBA" id="ARBA00007228"/>
    </source>
</evidence>
<dbReference type="InterPro" id="IPR051259">
    <property type="entry name" value="rRNA_Methyltransferase"/>
</dbReference>
<organism evidence="7 8">
    <name type="scientific">Takifugu rubripes</name>
    <name type="common">Japanese pufferfish</name>
    <name type="synonym">Fugu rubripes</name>
    <dbReference type="NCBI Taxonomy" id="31033"/>
    <lineage>
        <taxon>Eukaryota</taxon>
        <taxon>Metazoa</taxon>
        <taxon>Chordata</taxon>
        <taxon>Craniata</taxon>
        <taxon>Vertebrata</taxon>
        <taxon>Euteleostomi</taxon>
        <taxon>Actinopterygii</taxon>
        <taxon>Neopterygii</taxon>
        <taxon>Teleostei</taxon>
        <taxon>Neoteleostei</taxon>
        <taxon>Acanthomorphata</taxon>
        <taxon>Eupercaria</taxon>
        <taxon>Tetraodontiformes</taxon>
        <taxon>Tetradontoidea</taxon>
        <taxon>Tetraodontidae</taxon>
        <taxon>Takifugu</taxon>
    </lineage>
</organism>
<dbReference type="SUPFAM" id="SSF75217">
    <property type="entry name" value="alpha/beta knot"/>
    <property type="match status" value="2"/>
</dbReference>
<feature type="compositionally biased region" description="Basic and acidic residues" evidence="5">
    <location>
        <begin position="63"/>
        <end position="72"/>
    </location>
</feature>
<dbReference type="RefSeq" id="XP_003968595.3">
    <property type="nucleotide sequence ID" value="XM_003968546.3"/>
</dbReference>
<dbReference type="Pfam" id="PF00588">
    <property type="entry name" value="SpoU_methylase"/>
    <property type="match status" value="2"/>
</dbReference>
<dbReference type="CDD" id="cd18106">
    <property type="entry name" value="SpoU-like_RNMTL1"/>
    <property type="match status" value="1"/>
</dbReference>
<dbReference type="GO" id="GO:0008173">
    <property type="term" value="F:RNA methyltransferase activity"/>
    <property type="evidence" value="ECO:0007669"/>
    <property type="project" value="InterPro"/>
</dbReference>
<comment type="similarity">
    <text evidence="1">Belongs to the class IV-like SAM-binding methyltransferase superfamily. RNA methyltransferase TrmH family.</text>
</comment>
<dbReference type="GO" id="GO:0032259">
    <property type="term" value="P:methylation"/>
    <property type="evidence" value="ECO:0007669"/>
    <property type="project" value="UniProtKB-KW"/>
</dbReference>
<dbReference type="SUPFAM" id="SSF55315">
    <property type="entry name" value="L30e-like"/>
    <property type="match status" value="1"/>
</dbReference>
<dbReference type="PANTHER" id="PTHR43191">
    <property type="entry name" value="RRNA METHYLTRANSFERASE 3"/>
    <property type="match status" value="1"/>
</dbReference>
<dbReference type="GeneTree" id="ENSGT00940000164902"/>
<proteinExistence type="inferred from homology"/>
<sequence length="457" mass="50904">MFWTNERRKQEANMAAYMRSVRRIIDFERHFCAARGTSIAVESRRYVRGLRRKPVSVIFPDSEPDKIPKDTPRSNPGGQSVKSKTDVKPAAQARRAPENDFVGTKSTAKNVYVPATKDQVDGLRYERASAGDKRLGRLVSVARSRTFREHQGKILLEGRRLICDALDAGAVPQMVFFSTADRLRELPLDKLRRATLIKVRFEDIKVWSDLVTPQGVIAIFSRPDPLEINFTGRQHSVPLSLICDNIRDPGNLGTMLRCAAAAGCHDVLLTKGCVDVWEPKVLRAAMGAHFRLPVLPSLEWDDIERRLPKPVTVHIADSSSSSSSNATQKVSGAQVGASRKPSRAGDYGWISTRGKNKNMRYEDYDSDSDWEDEEHHPTVDTKIYHESWAQGPAALVIGGETHGLSAEAAQLAEKTGGHRLYIPIRPDVDSLNSAMAASILLFEGRRQLLKRTQTSKV</sequence>
<evidence type="ECO:0000256" key="5">
    <source>
        <dbReference type="SAM" id="MobiDB-lite"/>
    </source>
</evidence>
<dbReference type="AlphaFoldDB" id="H2RTU7"/>
<evidence type="ECO:0000313" key="8">
    <source>
        <dbReference type="Proteomes" id="UP000005226"/>
    </source>
</evidence>
<dbReference type="InterPro" id="IPR029028">
    <property type="entry name" value="Alpha/beta_knot_MTases"/>
</dbReference>
<reference evidence="7" key="2">
    <citation type="submission" date="2025-08" db="UniProtKB">
        <authorList>
            <consortium name="Ensembl"/>
        </authorList>
    </citation>
    <scope>IDENTIFICATION</scope>
</reference>
<keyword evidence="4" id="KW-0808">Transferase</keyword>
<feature type="domain" description="RNA 2-O ribose methyltransferase substrate binding" evidence="6">
    <location>
        <begin position="155"/>
        <end position="226"/>
    </location>
</feature>
<dbReference type="GO" id="GO:0003723">
    <property type="term" value="F:RNA binding"/>
    <property type="evidence" value="ECO:0007669"/>
    <property type="project" value="InterPro"/>
</dbReference>
<name>H2RTU7_TAKRU</name>
<evidence type="ECO:0000256" key="2">
    <source>
        <dbReference type="ARBA" id="ARBA00022552"/>
    </source>
</evidence>